<dbReference type="InterPro" id="IPR044876">
    <property type="entry name" value="HRDC_dom_sf"/>
</dbReference>
<dbReference type="InterPro" id="IPR006292">
    <property type="entry name" value="RNase_D"/>
</dbReference>
<dbReference type="InterPro" id="IPR036397">
    <property type="entry name" value="RNaseH_sf"/>
</dbReference>
<evidence type="ECO:0000256" key="4">
    <source>
        <dbReference type="ARBA" id="ARBA00022801"/>
    </source>
</evidence>
<dbReference type="Gene3D" id="3.30.420.10">
    <property type="entry name" value="Ribonuclease H-like superfamily/Ribonuclease H"/>
    <property type="match status" value="1"/>
</dbReference>
<dbReference type="SUPFAM" id="SSF47819">
    <property type="entry name" value="HRDC-like"/>
    <property type="match status" value="2"/>
</dbReference>
<dbReference type="InterPro" id="IPR010997">
    <property type="entry name" value="HRDC-like_sf"/>
</dbReference>
<reference evidence="8 9" key="1">
    <citation type="journal article" date="2024" name="Environ. Microbiol.">
        <title>Novel evolutionary insights on the interactions of the Holosporales (Alphaproteobacteria) with eukaryotic hosts from comparative genomics.</title>
        <authorList>
            <person name="Giovannini M."/>
            <person name="Petroni G."/>
            <person name="Castelli M."/>
        </authorList>
    </citation>
    <scope>NUCLEOTIDE SEQUENCE [LARGE SCALE GENOMIC DNA]</scope>
    <source>
        <strain evidence="8 9">US_Bl 15I1</strain>
    </source>
</reference>
<dbReference type="SUPFAM" id="SSF53098">
    <property type="entry name" value="Ribonuclease H-like"/>
    <property type="match status" value="1"/>
</dbReference>
<proteinExistence type="inferred from homology"/>
<dbReference type="SMART" id="SM00341">
    <property type="entry name" value="HRDC"/>
    <property type="match status" value="1"/>
</dbReference>
<keyword evidence="1 6" id="KW-0963">Cytoplasm</keyword>
<comment type="similarity">
    <text evidence="6">Belongs to the RNase D family.</text>
</comment>
<name>A0ABZ2C9I8_9PROT</name>
<dbReference type="InterPro" id="IPR002121">
    <property type="entry name" value="HRDC_dom"/>
</dbReference>
<keyword evidence="3 6" id="KW-0540">Nuclease</keyword>
<dbReference type="EMBL" id="CP133270">
    <property type="protein sequence ID" value="WVX67274.1"/>
    <property type="molecule type" value="Genomic_DNA"/>
</dbReference>
<keyword evidence="4 6" id="KW-0378">Hydrolase</keyword>
<accession>A0ABZ2C9I8</accession>
<gene>
    <name evidence="6" type="primary">rnd</name>
    <name evidence="8" type="ORF">Bealeia1_01473</name>
</gene>
<dbReference type="EC" id="3.1.13.5" evidence="6"/>
<dbReference type="InterPro" id="IPR002562">
    <property type="entry name" value="3'-5'_exonuclease_dom"/>
</dbReference>
<keyword evidence="2 6" id="KW-0819">tRNA processing</keyword>
<sequence length="383" mass="43528">MTLIHSTSELLAFIERAQNDTFITIDTEFIRETTYWPQLCLIQVGTKDEAVAIDPLSQELNLEPFLDFLYNPKILKVFHAARQDLEIFYNLREAVPSPLFDSQVAAMVCGYGESASYESLVETLAKAKLDKSQRFTDWSRRPLSSRQIEYALGDVTYLRTVYEKLQKRLDETHRGSWVQDEMKVLSSPDTYKVDPEKQWERIRYRTAKPRMLAILKLLAAWREIEAQKRNVPRGRILKDETLLEIAAIAPKDKDSLGRMRGLNPAIANSRLGEDIISVVKSALALPLDQCPQMKATLPSPPGMNSALEMLKMLLRIKADEHNVAAKLLATSSDLETFVRSLGKEAPFLEGWRYTVFGEDAQKILEGQTGIVFKKNKIKLIPAP</sequence>
<evidence type="ECO:0000313" key="8">
    <source>
        <dbReference type="EMBL" id="WVX67274.1"/>
    </source>
</evidence>
<feature type="domain" description="HRDC" evidence="7">
    <location>
        <begin position="208"/>
        <end position="289"/>
    </location>
</feature>
<dbReference type="SMART" id="SM00474">
    <property type="entry name" value="35EXOc"/>
    <property type="match status" value="1"/>
</dbReference>
<comment type="catalytic activity">
    <reaction evidence="6">
        <text>Exonucleolytic cleavage that removes extra residues from the 3'-terminus of tRNA to produce 5'-mononucleotides.</text>
        <dbReference type="EC" id="3.1.13.5"/>
    </reaction>
</comment>
<dbReference type="PANTHER" id="PTHR47649">
    <property type="entry name" value="RIBONUCLEASE D"/>
    <property type="match status" value="1"/>
</dbReference>
<dbReference type="RefSeq" id="WP_331256046.1">
    <property type="nucleotide sequence ID" value="NZ_CP133270.1"/>
</dbReference>
<dbReference type="PANTHER" id="PTHR47649:SF1">
    <property type="entry name" value="RIBONUCLEASE D"/>
    <property type="match status" value="1"/>
</dbReference>
<comment type="function">
    <text evidence="6">Exonuclease involved in the 3' processing of various precursor tRNAs. Initiates hydrolysis at the 3'-terminus of an RNA molecule and releases 5'-mononucleotides.</text>
</comment>
<evidence type="ECO:0000256" key="6">
    <source>
        <dbReference type="HAMAP-Rule" id="MF_01899"/>
    </source>
</evidence>
<dbReference type="Pfam" id="PF01612">
    <property type="entry name" value="DNA_pol_A_exo1"/>
    <property type="match status" value="1"/>
</dbReference>
<dbReference type="NCBIfam" id="TIGR01388">
    <property type="entry name" value="rnd"/>
    <property type="match status" value="1"/>
</dbReference>
<organism evidence="8 9">
    <name type="scientific">Candidatus Bealeia paramacronuclearis</name>
    <dbReference type="NCBI Taxonomy" id="1921001"/>
    <lineage>
        <taxon>Bacteria</taxon>
        <taxon>Pseudomonadati</taxon>
        <taxon>Pseudomonadota</taxon>
        <taxon>Alphaproteobacteria</taxon>
        <taxon>Holosporales</taxon>
        <taxon>Holosporaceae</taxon>
        <taxon>Candidatus Bealeia</taxon>
    </lineage>
</organism>
<keyword evidence="9" id="KW-1185">Reference proteome</keyword>
<dbReference type="InterPro" id="IPR051086">
    <property type="entry name" value="RNase_D-like"/>
</dbReference>
<keyword evidence="5 6" id="KW-0269">Exonuclease</keyword>
<evidence type="ECO:0000256" key="1">
    <source>
        <dbReference type="ARBA" id="ARBA00022490"/>
    </source>
</evidence>
<dbReference type="Gene3D" id="1.10.150.80">
    <property type="entry name" value="HRDC domain"/>
    <property type="match status" value="1"/>
</dbReference>
<evidence type="ECO:0000313" key="9">
    <source>
        <dbReference type="Proteomes" id="UP001330434"/>
    </source>
</evidence>
<dbReference type="PROSITE" id="PS50967">
    <property type="entry name" value="HRDC"/>
    <property type="match status" value="1"/>
</dbReference>
<dbReference type="Pfam" id="PF00570">
    <property type="entry name" value="HRDC"/>
    <property type="match status" value="1"/>
</dbReference>
<evidence type="ECO:0000256" key="5">
    <source>
        <dbReference type="ARBA" id="ARBA00022839"/>
    </source>
</evidence>
<dbReference type="Proteomes" id="UP001330434">
    <property type="component" value="Chromosome"/>
</dbReference>
<comment type="cofactor">
    <cofactor evidence="6">
        <name>a divalent metal cation</name>
        <dbReference type="ChEBI" id="CHEBI:60240"/>
    </cofactor>
</comment>
<dbReference type="InterPro" id="IPR012337">
    <property type="entry name" value="RNaseH-like_sf"/>
</dbReference>
<evidence type="ECO:0000256" key="3">
    <source>
        <dbReference type="ARBA" id="ARBA00022722"/>
    </source>
</evidence>
<evidence type="ECO:0000259" key="7">
    <source>
        <dbReference type="PROSITE" id="PS50967"/>
    </source>
</evidence>
<evidence type="ECO:0000256" key="2">
    <source>
        <dbReference type="ARBA" id="ARBA00022694"/>
    </source>
</evidence>
<protein>
    <recommendedName>
        <fullName evidence="6">Ribonuclease D</fullName>
        <shortName evidence="6">RNase D</shortName>
        <ecNumber evidence="6">3.1.13.5</ecNumber>
    </recommendedName>
</protein>
<dbReference type="CDD" id="cd06142">
    <property type="entry name" value="RNaseD_exo"/>
    <property type="match status" value="1"/>
</dbReference>
<dbReference type="HAMAP" id="MF_01899">
    <property type="entry name" value="RNase_D"/>
    <property type="match status" value="1"/>
</dbReference>
<comment type="subcellular location">
    <subcellularLocation>
        <location evidence="6">Cytoplasm</location>
    </subcellularLocation>
</comment>